<reference evidence="15" key="1">
    <citation type="submission" date="2022-09" db="EMBL/GenBank/DDBJ databases">
        <title>The genome sequence of Tsuneonella sp. YG55.</title>
        <authorList>
            <person name="Liu Y."/>
        </authorList>
    </citation>
    <scope>NUCLEOTIDE SEQUENCE</scope>
    <source>
        <strain evidence="15">YG55</strain>
    </source>
</reference>
<keyword evidence="10 11" id="KW-0998">Cell outer membrane</keyword>
<evidence type="ECO:0000256" key="4">
    <source>
        <dbReference type="ARBA" id="ARBA00022496"/>
    </source>
</evidence>
<evidence type="ECO:0000256" key="7">
    <source>
        <dbReference type="ARBA" id="ARBA00023065"/>
    </source>
</evidence>
<keyword evidence="2 11" id="KW-0813">Transport</keyword>
<dbReference type="AlphaFoldDB" id="A0A9X2W1P3"/>
<comment type="subcellular location">
    <subcellularLocation>
        <location evidence="1 11">Cell outer membrane</location>
        <topology evidence="1 11">Multi-pass membrane protein</topology>
    </subcellularLocation>
</comment>
<dbReference type="Pfam" id="PF07715">
    <property type="entry name" value="Plug"/>
    <property type="match status" value="1"/>
</dbReference>
<dbReference type="RefSeq" id="WP_259962194.1">
    <property type="nucleotide sequence ID" value="NZ_JAOAMV010000004.1"/>
</dbReference>
<evidence type="ECO:0000256" key="1">
    <source>
        <dbReference type="ARBA" id="ARBA00004571"/>
    </source>
</evidence>
<evidence type="ECO:0000313" key="15">
    <source>
        <dbReference type="EMBL" id="MCT2559325.1"/>
    </source>
</evidence>
<name>A0A9X2W1P3_9SPHN</name>
<keyword evidence="3 11" id="KW-1134">Transmembrane beta strand</keyword>
<dbReference type="EMBL" id="JAOAMV010000004">
    <property type="protein sequence ID" value="MCT2559325.1"/>
    <property type="molecule type" value="Genomic_DNA"/>
</dbReference>
<dbReference type="PANTHER" id="PTHR32552:SF81">
    <property type="entry name" value="TONB-DEPENDENT OUTER MEMBRANE RECEPTOR"/>
    <property type="match status" value="1"/>
</dbReference>
<protein>
    <submittedName>
        <fullName evidence="15">TonB-dependent receptor</fullName>
    </submittedName>
</protein>
<evidence type="ECO:0000256" key="8">
    <source>
        <dbReference type="ARBA" id="ARBA00023077"/>
    </source>
</evidence>
<keyword evidence="7" id="KW-0406">Ion transport</keyword>
<keyword evidence="8 12" id="KW-0798">TonB box</keyword>
<dbReference type="InterPro" id="IPR000531">
    <property type="entry name" value="Beta-barrel_TonB"/>
</dbReference>
<keyword evidence="6" id="KW-0408">Iron</keyword>
<evidence type="ECO:0000256" key="3">
    <source>
        <dbReference type="ARBA" id="ARBA00022452"/>
    </source>
</evidence>
<keyword evidence="16" id="KW-1185">Reference proteome</keyword>
<evidence type="ECO:0000256" key="10">
    <source>
        <dbReference type="ARBA" id="ARBA00023237"/>
    </source>
</evidence>
<dbReference type="InterPro" id="IPR039426">
    <property type="entry name" value="TonB-dep_rcpt-like"/>
</dbReference>
<sequence>MSTAVAPSALYAQTASVPSQASEQPNVQSGNDIIVTANRRAESLQDVGASVMAFNGEQLENLRVESAGDLAGLTPNVDFKKQWGSKGNASLFYIRGIGQADFNEGSESPTTVYIDDFYILSSSAVDFQTDDVATAEILRGPQGTLFGRNSTAGAVVMHTNQPTNYLEGSAKVSVGNHDSTGISAVLNIPVISDRLAVRFSATRETNGATTKNLFDGPGEGANDTHEGNFLAARAIVRWDVTDDLYITYKYQYGLAKGRNGGDSSQPMQQLEGYTIVKPDGTDGFGYNPTESGQTSTSVISDGINDFRNKVQNHLLTINYDVNDAVTLTSVTGYLKQFKYTLEECDGTPRTICAAYQTNDQKYWTQELRAAVDLDRARLTFGGFYLNQDYANQWTLPIISGTGTFQGHPSIEAGDTPGGLVQYTPNNSKLESYSFFGNISFDVTDRLTLSGGLRWNHEERDFQQVEGLYVHDHPDTGQYTIDGNTFGILVLDAEGMENLIANYIVGPADPVGDPVVDFSDTFKTTFVNYQLGIDYELTDDTLAYASFKHGVKSGGFNNGLVNFSAFDLDAIPFKNEVNNAFEGGVKWQTADGRIRINPGIFYYDYKNYQATAFTVVNGTLGVQVINKDAVVYGVEIDTWANLADGLDLTFGAGYIDTKVKDVTNVGGGVAVTEDRELGSAPHFEASGSLRYEMEMFDGTLSNQASGSYTSSRYVDVLNDPATKLPAYINVDYNIMYKDNDGWHVSAYVKNLTNNTKALQKFNFASLYNTGQINYAPPRFYGVEIGFEF</sequence>
<proteinExistence type="inferred from homology"/>
<accession>A0A9X2W1P3</accession>
<dbReference type="PANTHER" id="PTHR32552">
    <property type="entry name" value="FERRICHROME IRON RECEPTOR-RELATED"/>
    <property type="match status" value="1"/>
</dbReference>
<dbReference type="Proteomes" id="UP001142648">
    <property type="component" value="Unassembled WGS sequence"/>
</dbReference>
<dbReference type="InterPro" id="IPR012910">
    <property type="entry name" value="Plug_dom"/>
</dbReference>
<evidence type="ECO:0000256" key="9">
    <source>
        <dbReference type="ARBA" id="ARBA00023136"/>
    </source>
</evidence>
<feature type="domain" description="TonB-dependent receptor plug" evidence="14">
    <location>
        <begin position="44"/>
        <end position="154"/>
    </location>
</feature>
<comment type="caution">
    <text evidence="15">The sequence shown here is derived from an EMBL/GenBank/DDBJ whole genome shotgun (WGS) entry which is preliminary data.</text>
</comment>
<evidence type="ECO:0000256" key="11">
    <source>
        <dbReference type="PROSITE-ProRule" id="PRU01360"/>
    </source>
</evidence>
<dbReference type="Gene3D" id="2.40.170.20">
    <property type="entry name" value="TonB-dependent receptor, beta-barrel domain"/>
    <property type="match status" value="1"/>
</dbReference>
<keyword evidence="9 11" id="KW-0472">Membrane</keyword>
<keyword evidence="5 11" id="KW-0812">Transmembrane</keyword>
<keyword evidence="4" id="KW-0410">Iron transport</keyword>
<dbReference type="InterPro" id="IPR036942">
    <property type="entry name" value="Beta-barrel_TonB_sf"/>
</dbReference>
<comment type="similarity">
    <text evidence="11 12">Belongs to the TonB-dependent receptor family.</text>
</comment>
<dbReference type="Pfam" id="PF00593">
    <property type="entry name" value="TonB_dep_Rec_b-barrel"/>
    <property type="match status" value="1"/>
</dbReference>
<evidence type="ECO:0000256" key="12">
    <source>
        <dbReference type="RuleBase" id="RU003357"/>
    </source>
</evidence>
<evidence type="ECO:0000259" key="13">
    <source>
        <dbReference type="Pfam" id="PF00593"/>
    </source>
</evidence>
<dbReference type="PROSITE" id="PS52016">
    <property type="entry name" value="TONB_DEPENDENT_REC_3"/>
    <property type="match status" value="1"/>
</dbReference>
<keyword evidence="15" id="KW-0675">Receptor</keyword>
<dbReference type="GO" id="GO:0006826">
    <property type="term" value="P:iron ion transport"/>
    <property type="evidence" value="ECO:0007669"/>
    <property type="project" value="UniProtKB-KW"/>
</dbReference>
<evidence type="ECO:0000256" key="5">
    <source>
        <dbReference type="ARBA" id="ARBA00022692"/>
    </source>
</evidence>
<evidence type="ECO:0000313" key="16">
    <source>
        <dbReference type="Proteomes" id="UP001142648"/>
    </source>
</evidence>
<dbReference type="SUPFAM" id="SSF56935">
    <property type="entry name" value="Porins"/>
    <property type="match status" value="1"/>
</dbReference>
<dbReference type="GO" id="GO:0009279">
    <property type="term" value="C:cell outer membrane"/>
    <property type="evidence" value="ECO:0007669"/>
    <property type="project" value="UniProtKB-SubCell"/>
</dbReference>
<evidence type="ECO:0000256" key="6">
    <source>
        <dbReference type="ARBA" id="ARBA00023004"/>
    </source>
</evidence>
<evidence type="ECO:0000256" key="2">
    <source>
        <dbReference type="ARBA" id="ARBA00022448"/>
    </source>
</evidence>
<evidence type="ECO:0000259" key="14">
    <source>
        <dbReference type="Pfam" id="PF07715"/>
    </source>
</evidence>
<organism evidence="15 16">
    <name type="scientific">Tsuneonella litorea</name>
    <dbReference type="NCBI Taxonomy" id="2976475"/>
    <lineage>
        <taxon>Bacteria</taxon>
        <taxon>Pseudomonadati</taxon>
        <taxon>Pseudomonadota</taxon>
        <taxon>Alphaproteobacteria</taxon>
        <taxon>Sphingomonadales</taxon>
        <taxon>Erythrobacteraceae</taxon>
        <taxon>Tsuneonella</taxon>
    </lineage>
</organism>
<feature type="domain" description="TonB-dependent receptor-like beta-barrel" evidence="13">
    <location>
        <begin position="272"/>
        <end position="750"/>
    </location>
</feature>
<gene>
    <name evidence="15" type="ORF">N0B51_10070</name>
</gene>